<feature type="region of interest" description="Disordered" evidence="1">
    <location>
        <begin position="1"/>
        <end position="49"/>
    </location>
</feature>
<evidence type="ECO:0000313" key="4">
    <source>
        <dbReference type="Proteomes" id="UP000245649"/>
    </source>
</evidence>
<dbReference type="EMBL" id="CP029431">
    <property type="protein sequence ID" value="AWL61001.1"/>
    <property type="molecule type" value="Genomic_DNA"/>
</dbReference>
<keyword evidence="3" id="KW-0614">Plasmid</keyword>
<geneLocation type="plasmid" evidence="2">
    <name>pKPC_CAV1947-412</name>
</geneLocation>
<organism evidence="3 4">
    <name type="scientific">Klebsiella quasipneumoniae</name>
    <dbReference type="NCBI Taxonomy" id="1463165"/>
    <lineage>
        <taxon>Bacteria</taxon>
        <taxon>Pseudomonadati</taxon>
        <taxon>Pseudomonadota</taxon>
        <taxon>Gammaproteobacteria</taxon>
        <taxon>Enterobacterales</taxon>
        <taxon>Enterobacteriaceae</taxon>
        <taxon>Klebsiella/Raoultella group</taxon>
        <taxon>Klebsiella</taxon>
        <taxon>Klebsiella pneumoniae complex</taxon>
    </lineage>
</organism>
<reference evidence="4 5" key="1">
    <citation type="submission" date="2018-05" db="EMBL/GenBank/DDBJ databases">
        <title>Klebsiella quasipneumonaiae provides a window into carbapenemase gene transfer, plasmid rearrangements and nosocomial acquisition from the hospital environment.</title>
        <authorList>
            <person name="Mathers A.J."/>
            <person name="Vegesana K."/>
            <person name="Stoesser N."/>
            <person name="Crook D."/>
            <person name="Vaughan A."/>
            <person name="Barry K."/>
            <person name="Parikh H."/>
            <person name="Sebra R."/>
            <person name="Kotay S."/>
            <person name="Walker A.S."/>
            <person name="Sheppard A.E."/>
        </authorList>
    </citation>
    <scope>NUCLEOTIDE SEQUENCE [LARGE SCALE GENOMIC DNA]</scope>
    <source>
        <strain evidence="2 5">CAV1947</strain>
        <strain evidence="3 4">CAV2018</strain>
        <plasmid evidence="5">pkpc_cav1947-412</plasmid>
        <plasmid evidence="2">pKPC_CAV1947-412</plasmid>
        <plasmid evidence="4">pkpc_cav2018-435</plasmid>
        <plasmid evidence="3">pKPC_CAV2018-435</plasmid>
    </source>
</reference>
<dbReference type="GO" id="GO:0032259">
    <property type="term" value="P:methylation"/>
    <property type="evidence" value="ECO:0007669"/>
    <property type="project" value="UniProtKB-KW"/>
</dbReference>
<geneLocation type="plasmid" evidence="5">
    <name>pkpc_cav1947-412</name>
</geneLocation>
<dbReference type="Proteomes" id="UP000245649">
    <property type="component" value="Plasmid pKPC_CAV2018-435"/>
</dbReference>
<keyword evidence="3" id="KW-0489">Methyltransferase</keyword>
<accession>A0AAI8IQR2</accession>
<dbReference type="GO" id="GO:0008168">
    <property type="term" value="F:methyltransferase activity"/>
    <property type="evidence" value="ECO:0007669"/>
    <property type="project" value="UniProtKB-KW"/>
</dbReference>
<keyword evidence="5" id="KW-1185">Reference proteome</keyword>
<evidence type="ECO:0000313" key="5">
    <source>
        <dbReference type="Proteomes" id="UP000245760"/>
    </source>
</evidence>
<geneLocation type="plasmid" evidence="4">
    <name>pkpc_cav2018-435</name>
</geneLocation>
<dbReference type="Proteomes" id="UP000245760">
    <property type="component" value="Plasmid pKPC_CAV1947-412"/>
</dbReference>
<gene>
    <name evidence="3" type="ORF">DKC00_04320</name>
    <name evidence="2" type="ORF">DKC11_04160</name>
</gene>
<protein>
    <submittedName>
        <fullName evidence="3">DNA methylase</fullName>
    </submittedName>
</protein>
<name>A0AAI8IQR2_9ENTR</name>
<sequence>MSPGTSPRTGCGRRHGRGGGGGRRQCISVTNNEVAADEQKKLREQGLRPGDPDWEKWGICDYITKPRVQAAITGKTPNEQPIKVNYRFTDEFPMSDGFEENAEFFTLTYEAEKSVSHNLAFVRIAPLLWLRAGARGERIEKIPTKGWEVTDAYGLLLDVDQATPFIEAIDTSSGVCVAFIVTDDDRHFQSVTKRLPKDVEPVRLYESYLTNFSFTSGEWTE</sequence>
<evidence type="ECO:0000313" key="2">
    <source>
        <dbReference type="EMBL" id="AWL55077.1"/>
    </source>
</evidence>
<geneLocation type="plasmid" evidence="3">
    <name>pKPC_CAV2018-435</name>
</geneLocation>
<dbReference type="AlphaFoldDB" id="A0AAI8IQR2"/>
<evidence type="ECO:0000313" key="3">
    <source>
        <dbReference type="EMBL" id="AWL61001.1"/>
    </source>
</evidence>
<evidence type="ECO:0000256" key="1">
    <source>
        <dbReference type="SAM" id="MobiDB-lite"/>
    </source>
</evidence>
<feature type="compositionally biased region" description="Basic and acidic residues" evidence="1">
    <location>
        <begin position="37"/>
        <end position="49"/>
    </location>
</feature>
<dbReference type="EMBL" id="CP029442">
    <property type="protein sequence ID" value="AWL55077.1"/>
    <property type="molecule type" value="Genomic_DNA"/>
</dbReference>
<proteinExistence type="predicted"/>
<keyword evidence="3" id="KW-0808">Transferase</keyword>